<evidence type="ECO:0000256" key="4">
    <source>
        <dbReference type="ARBA" id="ARBA00022679"/>
    </source>
</evidence>
<comment type="cofactor">
    <cofactor evidence="1">
        <name>Mn(2+)</name>
        <dbReference type="ChEBI" id="CHEBI:29035"/>
    </cofactor>
</comment>
<dbReference type="SMART" id="SM00479">
    <property type="entry name" value="EXOIII"/>
    <property type="match status" value="1"/>
</dbReference>
<dbReference type="GO" id="GO:0003887">
    <property type="term" value="F:DNA-directed DNA polymerase activity"/>
    <property type="evidence" value="ECO:0007669"/>
    <property type="project" value="UniProtKB-KW"/>
</dbReference>
<gene>
    <name evidence="15" type="ORF">METZ01_LOCUS174279</name>
</gene>
<dbReference type="GO" id="GO:0008408">
    <property type="term" value="F:3'-5' exonuclease activity"/>
    <property type="evidence" value="ECO:0007669"/>
    <property type="project" value="TreeGrafter"/>
</dbReference>
<dbReference type="GO" id="GO:0045004">
    <property type="term" value="P:DNA replication proofreading"/>
    <property type="evidence" value="ECO:0007669"/>
    <property type="project" value="TreeGrafter"/>
</dbReference>
<dbReference type="SUPFAM" id="SSF53098">
    <property type="entry name" value="Ribonuclease H-like"/>
    <property type="match status" value="1"/>
</dbReference>
<dbReference type="NCBIfam" id="TIGR00573">
    <property type="entry name" value="dnaq"/>
    <property type="match status" value="1"/>
</dbReference>
<dbReference type="Gene3D" id="3.30.420.10">
    <property type="entry name" value="Ribonuclease H-like superfamily/Ribonuclease H"/>
    <property type="match status" value="1"/>
</dbReference>
<keyword evidence="7" id="KW-0540">Nuclease</keyword>
<dbReference type="InterPro" id="IPR012337">
    <property type="entry name" value="RNaseH-like_sf"/>
</dbReference>
<dbReference type="InterPro" id="IPR006309">
    <property type="entry name" value="DnaQ_proteo"/>
</dbReference>
<keyword evidence="13" id="KW-0464">Manganese</keyword>
<dbReference type="InterPro" id="IPR006054">
    <property type="entry name" value="DnaQ"/>
</dbReference>
<proteinExistence type="predicted"/>
<evidence type="ECO:0000256" key="11">
    <source>
        <dbReference type="ARBA" id="ARBA00022842"/>
    </source>
</evidence>
<evidence type="ECO:0000256" key="6">
    <source>
        <dbReference type="ARBA" id="ARBA00022705"/>
    </source>
</evidence>
<evidence type="ECO:0000256" key="10">
    <source>
        <dbReference type="ARBA" id="ARBA00022839"/>
    </source>
</evidence>
<sequence length="240" mass="27435">MSRQIVLDTETTGLDFKSGHRVIEIGCIEIVNRRFTGEEFQTYLNPDREIDEAAEKIHGLSKDFLSDKPRFKDICDNFIAFIKGSELIIHNSEFDLGFLNNEIELLTGNCPKISKIVEKVTDTLHLAREKHPGQRNSLDALVKRYDISGYDREYHGALLDSKILGDVYLSMTGGQSDLVFSESPTSGSNKLVQNKKESISDQKNEHFLIELTEEEENKNMNYLNKMMEETGKKPLWLKKS</sequence>
<dbReference type="GO" id="GO:0005829">
    <property type="term" value="C:cytosol"/>
    <property type="evidence" value="ECO:0007669"/>
    <property type="project" value="TreeGrafter"/>
</dbReference>
<dbReference type="PANTHER" id="PTHR30231">
    <property type="entry name" value="DNA POLYMERASE III SUBUNIT EPSILON"/>
    <property type="match status" value="1"/>
</dbReference>
<keyword evidence="11" id="KW-0460">Magnesium</keyword>
<keyword evidence="10" id="KW-0269">Exonuclease</keyword>
<dbReference type="InterPro" id="IPR036397">
    <property type="entry name" value="RNaseH_sf"/>
</dbReference>
<protein>
    <recommendedName>
        <fullName evidence="3">DNA polymerase III subunit epsilon</fullName>
    </recommendedName>
</protein>
<evidence type="ECO:0000256" key="12">
    <source>
        <dbReference type="ARBA" id="ARBA00022932"/>
    </source>
</evidence>
<evidence type="ECO:0000259" key="14">
    <source>
        <dbReference type="SMART" id="SM00479"/>
    </source>
</evidence>
<dbReference type="EMBL" id="UINC01032939">
    <property type="protein sequence ID" value="SVB21425.1"/>
    <property type="molecule type" value="Genomic_DNA"/>
</dbReference>
<dbReference type="AlphaFoldDB" id="A0A382C5Q0"/>
<reference evidence="15" key="1">
    <citation type="submission" date="2018-05" db="EMBL/GenBank/DDBJ databases">
        <authorList>
            <person name="Lanie J.A."/>
            <person name="Ng W.-L."/>
            <person name="Kazmierczak K.M."/>
            <person name="Andrzejewski T.M."/>
            <person name="Davidsen T.M."/>
            <person name="Wayne K.J."/>
            <person name="Tettelin H."/>
            <person name="Glass J.I."/>
            <person name="Rusch D."/>
            <person name="Podicherti R."/>
            <person name="Tsui H.-C.T."/>
            <person name="Winkler M.E."/>
        </authorList>
    </citation>
    <scope>NUCLEOTIDE SEQUENCE</scope>
</reference>
<comment type="cofactor">
    <cofactor evidence="2">
        <name>Mg(2+)</name>
        <dbReference type="ChEBI" id="CHEBI:18420"/>
    </cofactor>
</comment>
<keyword evidence="12" id="KW-0239">DNA-directed DNA polymerase</keyword>
<keyword evidence="4" id="KW-0808">Transferase</keyword>
<accession>A0A382C5Q0</accession>
<evidence type="ECO:0000313" key="15">
    <source>
        <dbReference type="EMBL" id="SVB21425.1"/>
    </source>
</evidence>
<dbReference type="FunFam" id="3.30.420.10:FF:000012">
    <property type="entry name" value="DNA polymerase III subunit epsilon"/>
    <property type="match status" value="1"/>
</dbReference>
<evidence type="ECO:0000256" key="3">
    <source>
        <dbReference type="ARBA" id="ARBA00020352"/>
    </source>
</evidence>
<evidence type="ECO:0000256" key="5">
    <source>
        <dbReference type="ARBA" id="ARBA00022695"/>
    </source>
</evidence>
<evidence type="ECO:0000256" key="1">
    <source>
        <dbReference type="ARBA" id="ARBA00001936"/>
    </source>
</evidence>
<keyword evidence="9" id="KW-0378">Hydrolase</keyword>
<dbReference type="NCBIfam" id="NF004316">
    <property type="entry name" value="PRK05711.1"/>
    <property type="match status" value="1"/>
</dbReference>
<keyword evidence="5" id="KW-0548">Nucleotidyltransferase</keyword>
<evidence type="ECO:0000256" key="7">
    <source>
        <dbReference type="ARBA" id="ARBA00022722"/>
    </source>
</evidence>
<evidence type="ECO:0000256" key="13">
    <source>
        <dbReference type="ARBA" id="ARBA00023211"/>
    </source>
</evidence>
<dbReference type="Pfam" id="PF00929">
    <property type="entry name" value="RNase_T"/>
    <property type="match status" value="1"/>
</dbReference>
<feature type="domain" description="Exonuclease" evidence="14">
    <location>
        <begin position="3"/>
        <end position="177"/>
    </location>
</feature>
<dbReference type="GO" id="GO:0003677">
    <property type="term" value="F:DNA binding"/>
    <property type="evidence" value="ECO:0007669"/>
    <property type="project" value="InterPro"/>
</dbReference>
<dbReference type="InterPro" id="IPR013520">
    <property type="entry name" value="Ribonucl_H"/>
</dbReference>
<dbReference type="GO" id="GO:0046872">
    <property type="term" value="F:metal ion binding"/>
    <property type="evidence" value="ECO:0007669"/>
    <property type="project" value="UniProtKB-KW"/>
</dbReference>
<organism evidence="15">
    <name type="scientific">marine metagenome</name>
    <dbReference type="NCBI Taxonomy" id="408172"/>
    <lineage>
        <taxon>unclassified sequences</taxon>
        <taxon>metagenomes</taxon>
        <taxon>ecological metagenomes</taxon>
    </lineage>
</organism>
<keyword evidence="6" id="KW-0235">DNA replication</keyword>
<dbReference type="CDD" id="cd06131">
    <property type="entry name" value="DNA_pol_III_epsilon_Ecoli_like"/>
    <property type="match status" value="1"/>
</dbReference>
<name>A0A382C5Q0_9ZZZZ</name>
<keyword evidence="8" id="KW-0479">Metal-binding</keyword>
<evidence type="ECO:0000256" key="9">
    <source>
        <dbReference type="ARBA" id="ARBA00022801"/>
    </source>
</evidence>
<evidence type="ECO:0000256" key="2">
    <source>
        <dbReference type="ARBA" id="ARBA00001946"/>
    </source>
</evidence>
<dbReference type="PANTHER" id="PTHR30231:SF41">
    <property type="entry name" value="DNA POLYMERASE III SUBUNIT EPSILON"/>
    <property type="match status" value="1"/>
</dbReference>
<evidence type="ECO:0000256" key="8">
    <source>
        <dbReference type="ARBA" id="ARBA00022723"/>
    </source>
</evidence>
<dbReference type="NCBIfam" id="TIGR01406">
    <property type="entry name" value="dnaQ_proteo"/>
    <property type="match status" value="1"/>
</dbReference>